<accession>A0A7C2PB06</accession>
<feature type="region of interest" description="Disordered" evidence="1">
    <location>
        <begin position="96"/>
        <end position="141"/>
    </location>
</feature>
<feature type="domain" description="Flagellar protein FlgJ N-terminal" evidence="2">
    <location>
        <begin position="40"/>
        <end position="78"/>
    </location>
</feature>
<dbReference type="EMBL" id="DSOK01000302">
    <property type="protein sequence ID" value="HEN15936.1"/>
    <property type="molecule type" value="Genomic_DNA"/>
</dbReference>
<name>A0A7C2PB06_9PLAN</name>
<reference evidence="3" key="1">
    <citation type="journal article" date="2020" name="mSystems">
        <title>Genome- and Community-Level Interaction Insights into Carbon Utilization and Element Cycling Functions of Hydrothermarchaeota in Hydrothermal Sediment.</title>
        <authorList>
            <person name="Zhou Z."/>
            <person name="Liu Y."/>
            <person name="Xu W."/>
            <person name="Pan J."/>
            <person name="Luo Z.H."/>
            <person name="Li M."/>
        </authorList>
    </citation>
    <scope>NUCLEOTIDE SEQUENCE [LARGE SCALE GENOMIC DNA]</scope>
    <source>
        <strain evidence="3">SpSt-339</strain>
    </source>
</reference>
<gene>
    <name evidence="3" type="ORF">ENQ76_10775</name>
</gene>
<evidence type="ECO:0000313" key="3">
    <source>
        <dbReference type="EMBL" id="HEN15936.1"/>
    </source>
</evidence>
<evidence type="ECO:0000259" key="2">
    <source>
        <dbReference type="Pfam" id="PF10135"/>
    </source>
</evidence>
<evidence type="ECO:0000256" key="1">
    <source>
        <dbReference type="SAM" id="MobiDB-lite"/>
    </source>
</evidence>
<protein>
    <recommendedName>
        <fullName evidence="2">Flagellar protein FlgJ N-terminal domain-containing protein</fullName>
    </recommendedName>
</protein>
<dbReference type="InterPro" id="IPR019301">
    <property type="entry name" value="Flagellar_prot_FlgJ_N"/>
</dbReference>
<comment type="caution">
    <text evidence="3">The sequence shown here is derived from an EMBL/GenBank/DDBJ whole genome shotgun (WGS) entry which is preliminary data.</text>
</comment>
<sequence>MSIAPVTAAAASTSVAERDRELRSTFQQAVAGMLFGQMLKSLRSTVGKPAYLHGGQAEEMFQAQLDQHLVEKLAETNGSPYVGELYRQFRVQLGLPPEEAEGAAGEPSPSAQSSPVDRLAELTESAQQARLGPEGTAGTTGTAALSALFRK</sequence>
<feature type="compositionally biased region" description="Low complexity" evidence="1">
    <location>
        <begin position="102"/>
        <end position="111"/>
    </location>
</feature>
<dbReference type="Pfam" id="PF10135">
    <property type="entry name" value="Rod-binding"/>
    <property type="match status" value="1"/>
</dbReference>
<dbReference type="AlphaFoldDB" id="A0A7C2PB06"/>
<proteinExistence type="predicted"/>
<organism evidence="3">
    <name type="scientific">Schlesneria paludicola</name>
    <dbReference type="NCBI Taxonomy" id="360056"/>
    <lineage>
        <taxon>Bacteria</taxon>
        <taxon>Pseudomonadati</taxon>
        <taxon>Planctomycetota</taxon>
        <taxon>Planctomycetia</taxon>
        <taxon>Planctomycetales</taxon>
        <taxon>Planctomycetaceae</taxon>
        <taxon>Schlesneria</taxon>
    </lineage>
</organism>